<comment type="subunit">
    <text evidence="2">Homodimer.</text>
</comment>
<evidence type="ECO:0000313" key="4">
    <source>
        <dbReference type="Proteomes" id="UP000426444"/>
    </source>
</evidence>
<feature type="binding site" evidence="2">
    <location>
        <position position="74"/>
    </location>
    <ligand>
        <name>substrate</name>
    </ligand>
</feature>
<dbReference type="GO" id="GO:0016094">
    <property type="term" value="P:polyprenol biosynthetic process"/>
    <property type="evidence" value="ECO:0007669"/>
    <property type="project" value="TreeGrafter"/>
</dbReference>
<feature type="binding site" evidence="2">
    <location>
        <position position="76"/>
    </location>
    <ligand>
        <name>substrate</name>
    </ligand>
</feature>
<comment type="function">
    <text evidence="2">Catalyzes the condensation of isopentenyl diphosphate (IPP) with allylic pyrophosphates generating different type of terpenoids.</text>
</comment>
<accession>A0A6I6DDS1</accession>
<name>A0A6I6DDS1_9FIRM</name>
<comment type="cofactor">
    <cofactor evidence="2">
        <name>Mg(2+)</name>
        <dbReference type="ChEBI" id="CHEBI:18420"/>
    </cofactor>
    <text evidence="2">Binds 2 magnesium ions per subunit.</text>
</comment>
<feature type="binding site" evidence="2">
    <location>
        <position position="212"/>
    </location>
    <ligand>
        <name>Mg(2+)</name>
        <dbReference type="ChEBI" id="CHEBI:18420"/>
    </ligand>
</feature>
<dbReference type="InterPro" id="IPR018520">
    <property type="entry name" value="UPP_synth-like_CS"/>
</dbReference>
<dbReference type="InterPro" id="IPR036424">
    <property type="entry name" value="UPP_synth-like_sf"/>
</dbReference>
<dbReference type="PANTHER" id="PTHR10291">
    <property type="entry name" value="DEHYDRODOLICHYL DIPHOSPHATE SYNTHASE FAMILY MEMBER"/>
    <property type="match status" value="1"/>
</dbReference>
<dbReference type="GO" id="GO:0000287">
    <property type="term" value="F:magnesium ion binding"/>
    <property type="evidence" value="ECO:0007669"/>
    <property type="project" value="UniProtKB-UniRule"/>
</dbReference>
<protein>
    <recommendedName>
        <fullName evidence="2">Isoprenyl transferase</fullName>
        <ecNumber evidence="2">2.5.1.-</ecNumber>
    </recommendedName>
</protein>
<organism evidence="3 4">
    <name type="scientific">Candidatus Syntrophocurvum alkaliphilum</name>
    <dbReference type="NCBI Taxonomy" id="2293317"/>
    <lineage>
        <taxon>Bacteria</taxon>
        <taxon>Bacillati</taxon>
        <taxon>Bacillota</taxon>
        <taxon>Clostridia</taxon>
        <taxon>Eubacteriales</taxon>
        <taxon>Syntrophomonadaceae</taxon>
        <taxon>Candidatus Syntrophocurvum</taxon>
    </lineage>
</organism>
<keyword evidence="1 2" id="KW-0808">Transferase</keyword>
<feature type="binding site" evidence="2">
    <location>
        <position position="42"/>
    </location>
    <ligand>
        <name>substrate</name>
    </ligand>
</feature>
<feature type="binding site" evidence="2">
    <location>
        <begin position="199"/>
        <end position="201"/>
    </location>
    <ligand>
        <name>substrate</name>
    </ligand>
</feature>
<feature type="binding site" evidence="2">
    <location>
        <position position="38"/>
    </location>
    <ligand>
        <name>substrate</name>
    </ligand>
</feature>
<dbReference type="GO" id="GO:0005829">
    <property type="term" value="C:cytosol"/>
    <property type="evidence" value="ECO:0007669"/>
    <property type="project" value="TreeGrafter"/>
</dbReference>
<keyword evidence="4" id="KW-1185">Reference proteome</keyword>
<feature type="active site" evidence="2">
    <location>
        <position position="25"/>
    </location>
</feature>
<dbReference type="Gene3D" id="3.40.1180.10">
    <property type="entry name" value="Decaprenyl diphosphate synthase-like"/>
    <property type="match status" value="1"/>
</dbReference>
<dbReference type="AlphaFoldDB" id="A0A6I6DDS1"/>
<sequence>MSKNINYRTKLNSETLPKHIAIIMDGNGRWAKKRLLPRTAGHRAGMKSLRKVVETCTELKIQVLTVYAFSTENWKRPEGEVSYLMELLVEYLNKEIKELHDNNVKIQIIGDIQVLNNSCKQEINRAILMTENNTGLIFNIALNYGSRTEIIYAIKQVAEQIQANLITIDDINEQMLSNTLYTSNIPDPDLLIRTAGEMRLSNFLLWQIAYSELWITEKLWPDFGEKDLIKAIVDYQKRDRRFGGIK</sequence>
<dbReference type="NCBIfam" id="NF011405">
    <property type="entry name" value="PRK14830.1"/>
    <property type="match status" value="1"/>
</dbReference>
<dbReference type="PANTHER" id="PTHR10291:SF0">
    <property type="entry name" value="DEHYDRODOLICHYL DIPHOSPHATE SYNTHASE 2"/>
    <property type="match status" value="1"/>
</dbReference>
<gene>
    <name evidence="3" type="ORF">SYNTR_0607</name>
</gene>
<dbReference type="Pfam" id="PF01255">
    <property type="entry name" value="Prenyltransf"/>
    <property type="match status" value="1"/>
</dbReference>
<dbReference type="InterPro" id="IPR001441">
    <property type="entry name" value="UPP_synth-like"/>
</dbReference>
<dbReference type="EC" id="2.5.1.-" evidence="2"/>
<feature type="binding site" evidence="2">
    <location>
        <position position="30"/>
    </location>
    <ligand>
        <name>substrate</name>
    </ligand>
</feature>
<keyword evidence="2" id="KW-0460">Magnesium</keyword>
<evidence type="ECO:0000313" key="3">
    <source>
        <dbReference type="EMBL" id="QGT99200.1"/>
    </source>
</evidence>
<dbReference type="FunFam" id="3.40.1180.10:FF:000001">
    <property type="entry name" value="(2E,6E)-farnesyl-diphosphate-specific ditrans,polycis-undecaprenyl-diphosphate synthase"/>
    <property type="match status" value="1"/>
</dbReference>
<evidence type="ECO:0000256" key="2">
    <source>
        <dbReference type="HAMAP-Rule" id="MF_01139"/>
    </source>
</evidence>
<dbReference type="GO" id="GO:0030145">
    <property type="term" value="F:manganese ion binding"/>
    <property type="evidence" value="ECO:0007669"/>
    <property type="project" value="TreeGrafter"/>
</dbReference>
<dbReference type="NCBIfam" id="TIGR00055">
    <property type="entry name" value="uppS"/>
    <property type="match status" value="1"/>
</dbReference>
<dbReference type="KEGG" id="salq:SYNTR_0607"/>
<dbReference type="SUPFAM" id="SSF64005">
    <property type="entry name" value="Undecaprenyl diphosphate synthase"/>
    <property type="match status" value="1"/>
</dbReference>
<dbReference type="Proteomes" id="UP000426444">
    <property type="component" value="Chromosome"/>
</dbReference>
<dbReference type="GO" id="GO:0008834">
    <property type="term" value="F:ditrans,polycis-undecaprenyl-diphosphate synthase [(2E,6E)-farnesyl-diphosphate specific] activity"/>
    <property type="evidence" value="ECO:0007669"/>
    <property type="project" value="TreeGrafter"/>
</dbReference>
<feature type="binding site" evidence="2">
    <location>
        <begin position="70"/>
        <end position="72"/>
    </location>
    <ligand>
        <name>substrate</name>
    </ligand>
</feature>
<evidence type="ECO:0000256" key="1">
    <source>
        <dbReference type="ARBA" id="ARBA00022679"/>
    </source>
</evidence>
<feature type="binding site" evidence="2">
    <location>
        <begin position="26"/>
        <end position="29"/>
    </location>
    <ligand>
        <name>substrate</name>
    </ligand>
</feature>
<dbReference type="PROSITE" id="PS01066">
    <property type="entry name" value="UPP_SYNTHASE"/>
    <property type="match status" value="1"/>
</dbReference>
<proteinExistence type="inferred from homology"/>
<dbReference type="EMBL" id="CP046457">
    <property type="protein sequence ID" value="QGT99200.1"/>
    <property type="molecule type" value="Genomic_DNA"/>
</dbReference>
<dbReference type="OrthoDB" id="4191603at2"/>
<comment type="similarity">
    <text evidence="2">Belongs to the UPP synthase family.</text>
</comment>
<dbReference type="RefSeq" id="WP_156203122.1">
    <property type="nucleotide sequence ID" value="NZ_CP046457.1"/>
</dbReference>
<feature type="binding site" evidence="2">
    <location>
        <position position="193"/>
    </location>
    <ligand>
        <name>substrate</name>
    </ligand>
</feature>
<reference evidence="4" key="1">
    <citation type="journal article" date="2019" name="Microbiology">
        <title>Complete Genome Sequence of an Uncultured Bacterium of the Candidate Phylum Bipolaricaulota.</title>
        <authorList>
            <person name="Kadnikov V.V."/>
            <person name="Mardanov A.V."/>
            <person name="Beletsky A.V."/>
            <person name="Frank Y.A."/>
            <person name="Karnachuk O.V."/>
            <person name="Ravin N.V."/>
        </authorList>
    </citation>
    <scope>NUCLEOTIDE SEQUENCE [LARGE SCALE GENOMIC DNA]</scope>
</reference>
<dbReference type="CDD" id="cd00475">
    <property type="entry name" value="Cis_IPPS"/>
    <property type="match status" value="1"/>
</dbReference>
<feature type="binding site" evidence="2">
    <location>
        <position position="25"/>
    </location>
    <ligand>
        <name>Mg(2+)</name>
        <dbReference type="ChEBI" id="CHEBI:18420"/>
    </ligand>
</feature>
<dbReference type="HAMAP" id="MF_01139">
    <property type="entry name" value="ISPT"/>
    <property type="match status" value="1"/>
</dbReference>
<keyword evidence="2" id="KW-0479">Metal-binding</keyword>
<feature type="active site" description="Proton acceptor" evidence="2">
    <location>
        <position position="73"/>
    </location>
</feature>